<dbReference type="AlphaFoldDB" id="A0A5B0MRT3"/>
<protein>
    <submittedName>
        <fullName evidence="2">Uncharacterized protein</fullName>
    </submittedName>
</protein>
<comment type="caution">
    <text evidence="2">The sequence shown here is derived from an EMBL/GenBank/DDBJ whole genome shotgun (WGS) entry which is preliminary data.</text>
</comment>
<sequence length="347" mass="37026">MNPVAKPRHANSYDDAPDSRSNEENRSSPPGEPTRGILIATCDALLISTYPFAPPATKTPSPDGVDSGEREVVATLAAPCLLTPATTSHLTTEVGALETGALAARSIITADDRGNAALGETTHPSGGEPEDLEAKHHVSDIGFGLRTATPGEIVSLQNSEAAHNTRLRVNQPVGILEEYGEGQTDLDEVIDTMEVLPVSAGLSEGLNFSPASTSSNLHFDNPTVRKSRDVNFPSSSKPSSSYEVSPLAEVTDAYTGSQGGWSLPLLAPDYDMKLQPFHHDTDRCGTTFTKSIQSKKADKKGKENESLDAKLWSHTSRPRSRGGQMFKNNFSADQSPAPAVRRGPLRI</sequence>
<proteinExistence type="predicted"/>
<feature type="region of interest" description="Disordered" evidence="1">
    <location>
        <begin position="1"/>
        <end position="36"/>
    </location>
</feature>
<reference evidence="2 3" key="1">
    <citation type="submission" date="2019-05" db="EMBL/GenBank/DDBJ databases">
        <title>Emergence of the Ug99 lineage of the wheat stem rust pathogen through somatic hybridization.</title>
        <authorList>
            <person name="Li F."/>
            <person name="Upadhyaya N.M."/>
            <person name="Sperschneider J."/>
            <person name="Matny O."/>
            <person name="Nguyen-Phuc H."/>
            <person name="Mago R."/>
            <person name="Raley C."/>
            <person name="Miller M.E."/>
            <person name="Silverstein K.A.T."/>
            <person name="Henningsen E."/>
            <person name="Hirsch C.D."/>
            <person name="Visser B."/>
            <person name="Pretorius Z.A."/>
            <person name="Steffenson B.J."/>
            <person name="Schwessinger B."/>
            <person name="Dodds P.N."/>
            <person name="Figueroa M."/>
        </authorList>
    </citation>
    <scope>NUCLEOTIDE SEQUENCE [LARGE SCALE GENOMIC DNA]</scope>
    <source>
        <strain evidence="2 3">Ug99</strain>
    </source>
</reference>
<feature type="region of interest" description="Disordered" evidence="1">
    <location>
        <begin position="212"/>
        <end position="244"/>
    </location>
</feature>
<dbReference type="Proteomes" id="UP000325313">
    <property type="component" value="Unassembled WGS sequence"/>
</dbReference>
<gene>
    <name evidence="2" type="ORF">PGTUg99_015410</name>
</gene>
<dbReference type="EMBL" id="VDEP01000444">
    <property type="protein sequence ID" value="KAA1079083.1"/>
    <property type="molecule type" value="Genomic_DNA"/>
</dbReference>
<name>A0A5B0MRT3_PUCGR</name>
<evidence type="ECO:0000256" key="1">
    <source>
        <dbReference type="SAM" id="MobiDB-lite"/>
    </source>
</evidence>
<accession>A0A5B0MRT3</accession>
<organism evidence="2 3">
    <name type="scientific">Puccinia graminis f. sp. tritici</name>
    <dbReference type="NCBI Taxonomy" id="56615"/>
    <lineage>
        <taxon>Eukaryota</taxon>
        <taxon>Fungi</taxon>
        <taxon>Dikarya</taxon>
        <taxon>Basidiomycota</taxon>
        <taxon>Pucciniomycotina</taxon>
        <taxon>Pucciniomycetes</taxon>
        <taxon>Pucciniales</taxon>
        <taxon>Pucciniaceae</taxon>
        <taxon>Puccinia</taxon>
    </lineage>
</organism>
<feature type="compositionally biased region" description="Low complexity" evidence="1">
    <location>
        <begin position="233"/>
        <end position="244"/>
    </location>
</feature>
<feature type="compositionally biased region" description="Basic and acidic residues" evidence="1">
    <location>
        <begin position="17"/>
        <end position="26"/>
    </location>
</feature>
<feature type="region of interest" description="Disordered" evidence="1">
    <location>
        <begin position="288"/>
        <end position="347"/>
    </location>
</feature>
<evidence type="ECO:0000313" key="2">
    <source>
        <dbReference type="EMBL" id="KAA1079083.1"/>
    </source>
</evidence>
<evidence type="ECO:0000313" key="3">
    <source>
        <dbReference type="Proteomes" id="UP000325313"/>
    </source>
</evidence>